<feature type="region of interest" description="Disordered" evidence="1">
    <location>
        <begin position="107"/>
        <end position="130"/>
    </location>
</feature>
<sequence length="252" mass="27151">MNELYRRTNVTNKLQGSYQAQVVNVEHPDGLYMASIRLLGLWDAISDDDLPYAEFLLPLGAKPSAGHAIPVEPGDYVWVDFPRNGDSRYPRITGSLYYAPNHESNLPDEINGKAYTPKRSAGEPTPPAYNLKDDLYQRFGLREHKTSKGGWSITHVATGTAIEITENGQLVVHAEGDQFQSATGKQTTQCGELTIQVKGNAKVESQGEVSVTASGSASIDAASIEIKSKGDVNINAGGQFAVKAKAAPFTLG</sequence>
<name>A0ABN8E8V6_9VIBR</name>
<keyword evidence="3" id="KW-1185">Reference proteome</keyword>
<dbReference type="Proteomes" id="UP000838748">
    <property type="component" value="Unassembled WGS sequence"/>
</dbReference>
<evidence type="ECO:0000313" key="2">
    <source>
        <dbReference type="EMBL" id="CAH0543017.1"/>
    </source>
</evidence>
<evidence type="ECO:0000256" key="1">
    <source>
        <dbReference type="SAM" id="MobiDB-lite"/>
    </source>
</evidence>
<proteinExistence type="predicted"/>
<dbReference type="EMBL" id="CAKLDM010000004">
    <property type="protein sequence ID" value="CAH0543017.1"/>
    <property type="molecule type" value="Genomic_DNA"/>
</dbReference>
<reference evidence="2" key="1">
    <citation type="submission" date="2021-11" db="EMBL/GenBank/DDBJ databases">
        <authorList>
            <person name="Rodrigo-Torres L."/>
            <person name="Arahal R. D."/>
            <person name="Lucena T."/>
        </authorList>
    </citation>
    <scope>NUCLEOTIDE SEQUENCE</scope>
    <source>
        <strain evidence="2">CECT 7928</strain>
    </source>
</reference>
<dbReference type="Gene3D" id="2.40.50.260">
    <property type="entry name" value="Nucleic acid-binding protein domain"/>
    <property type="match status" value="1"/>
</dbReference>
<organism evidence="2 3">
    <name type="scientific">Vibrio marisflavi CECT 7928</name>
    <dbReference type="NCBI Taxonomy" id="634439"/>
    <lineage>
        <taxon>Bacteria</taxon>
        <taxon>Pseudomonadati</taxon>
        <taxon>Pseudomonadota</taxon>
        <taxon>Gammaproteobacteria</taxon>
        <taxon>Vibrionales</taxon>
        <taxon>Vibrionaceae</taxon>
        <taxon>Vibrio</taxon>
    </lineage>
</organism>
<dbReference type="SUPFAM" id="SSF69255">
    <property type="entry name" value="gp5 N-terminal domain-like"/>
    <property type="match status" value="1"/>
</dbReference>
<evidence type="ECO:0000313" key="3">
    <source>
        <dbReference type="Proteomes" id="UP000838748"/>
    </source>
</evidence>
<evidence type="ECO:0008006" key="4">
    <source>
        <dbReference type="Google" id="ProtNLM"/>
    </source>
</evidence>
<gene>
    <name evidence="2" type="ORF">VMF7928_04362</name>
</gene>
<accession>A0ABN8E8V6</accession>
<dbReference type="RefSeq" id="WP_237363862.1">
    <property type="nucleotide sequence ID" value="NZ_CAKLDM010000004.1"/>
</dbReference>
<protein>
    <recommendedName>
        <fullName evidence="4">Gp5/Type VI secretion system Vgr protein OB-fold domain-containing protein</fullName>
    </recommendedName>
</protein>
<comment type="caution">
    <text evidence="2">The sequence shown here is derived from an EMBL/GenBank/DDBJ whole genome shotgun (WGS) entry which is preliminary data.</text>
</comment>